<dbReference type="PANTHER" id="PTHR30269">
    <property type="entry name" value="TRANSMEMBRANE PROTEIN YFCA"/>
    <property type="match status" value="1"/>
</dbReference>
<evidence type="ECO:0000313" key="10">
    <source>
        <dbReference type="EMBL" id="OGX90544.1"/>
    </source>
</evidence>
<accession>A0A1G1TI44</accession>
<keyword evidence="4 8" id="KW-1003">Cell membrane</keyword>
<proteinExistence type="inferred from homology"/>
<keyword evidence="6 8" id="KW-1133">Transmembrane helix</keyword>
<evidence type="ECO:0000313" key="11">
    <source>
        <dbReference type="Proteomes" id="UP000177506"/>
    </source>
</evidence>
<evidence type="ECO:0000256" key="5">
    <source>
        <dbReference type="ARBA" id="ARBA00022692"/>
    </source>
</evidence>
<feature type="transmembrane region" description="Helical" evidence="8">
    <location>
        <begin position="238"/>
        <end position="256"/>
    </location>
</feature>
<evidence type="ECO:0000256" key="7">
    <source>
        <dbReference type="ARBA" id="ARBA00023136"/>
    </source>
</evidence>
<dbReference type="Pfam" id="PF01925">
    <property type="entry name" value="TauE"/>
    <property type="match status" value="1"/>
</dbReference>
<dbReference type="InterPro" id="IPR002781">
    <property type="entry name" value="TM_pro_TauE-like"/>
</dbReference>
<feature type="transmembrane region" description="Helical" evidence="8">
    <location>
        <begin position="143"/>
        <end position="161"/>
    </location>
</feature>
<feature type="transmembrane region" description="Helical" evidence="8">
    <location>
        <begin position="107"/>
        <end position="125"/>
    </location>
</feature>
<dbReference type="PANTHER" id="PTHR30269:SF0">
    <property type="entry name" value="MEMBRANE TRANSPORTER PROTEIN YFCA-RELATED"/>
    <property type="match status" value="1"/>
</dbReference>
<dbReference type="InterPro" id="IPR052017">
    <property type="entry name" value="TSUP"/>
</dbReference>
<dbReference type="GO" id="GO:0005886">
    <property type="term" value="C:plasma membrane"/>
    <property type="evidence" value="ECO:0007669"/>
    <property type="project" value="UniProtKB-SubCell"/>
</dbReference>
<reference evidence="10 11" key="1">
    <citation type="submission" date="2016-08" db="EMBL/GenBank/DDBJ databases">
        <title>Hymenobacter coccineus sp. nov., Hymenobacter lapidarius sp. nov. and Hymenobacter glacialis sp. nov., isolated from Antarctic soil.</title>
        <authorList>
            <person name="Sedlacek I."/>
            <person name="Kralova S."/>
            <person name="Kyrova K."/>
            <person name="Maslanova I."/>
            <person name="Stankova E."/>
            <person name="Vrbovska V."/>
            <person name="Nemec M."/>
            <person name="Bartak M."/>
            <person name="Svec P."/>
            <person name="Busse H.-J."/>
            <person name="Pantucek R."/>
        </authorList>
    </citation>
    <scope>NUCLEOTIDE SEQUENCE [LARGE SCALE GENOMIC DNA]</scope>
    <source>
        <strain evidence="10 11">CCM 8649</strain>
    </source>
</reference>
<evidence type="ECO:0000256" key="1">
    <source>
        <dbReference type="ARBA" id="ARBA00004651"/>
    </source>
</evidence>
<dbReference type="EMBL" id="MDZA01000133">
    <property type="protein sequence ID" value="OGX90544.1"/>
    <property type="molecule type" value="Genomic_DNA"/>
</dbReference>
<evidence type="ECO:0000256" key="8">
    <source>
        <dbReference type="RuleBase" id="RU363041"/>
    </source>
</evidence>
<evidence type="ECO:0000256" key="2">
    <source>
        <dbReference type="ARBA" id="ARBA00009142"/>
    </source>
</evidence>
<name>A0A1G1TI44_9BACT</name>
<keyword evidence="7 8" id="KW-0472">Membrane</keyword>
<comment type="subcellular location">
    <subcellularLocation>
        <location evidence="1 8">Cell membrane</location>
        <topology evidence="1 8">Multi-pass membrane protein</topology>
    </subcellularLocation>
</comment>
<evidence type="ECO:0000256" key="3">
    <source>
        <dbReference type="ARBA" id="ARBA00022448"/>
    </source>
</evidence>
<keyword evidence="11" id="KW-1185">Reference proteome</keyword>
<comment type="similarity">
    <text evidence="2 8">Belongs to the 4-toluene sulfonate uptake permease (TSUP) (TC 2.A.102) family.</text>
</comment>
<keyword evidence="3" id="KW-0813">Transport</keyword>
<feature type="region of interest" description="Disordered" evidence="9">
    <location>
        <begin position="266"/>
        <end position="288"/>
    </location>
</feature>
<feature type="transmembrane region" description="Helical" evidence="8">
    <location>
        <begin position="34"/>
        <end position="56"/>
    </location>
</feature>
<organism evidence="10 11">
    <name type="scientific">Hymenobacter coccineus</name>
    <dbReference type="NCBI Taxonomy" id="1908235"/>
    <lineage>
        <taxon>Bacteria</taxon>
        <taxon>Pseudomonadati</taxon>
        <taxon>Bacteroidota</taxon>
        <taxon>Cytophagia</taxon>
        <taxon>Cytophagales</taxon>
        <taxon>Hymenobacteraceae</taxon>
        <taxon>Hymenobacter</taxon>
    </lineage>
</organism>
<comment type="caution">
    <text evidence="10">The sequence shown here is derived from an EMBL/GenBank/DDBJ whole genome shotgun (WGS) entry which is preliminary data.</text>
</comment>
<dbReference type="Proteomes" id="UP000177506">
    <property type="component" value="Unassembled WGS sequence"/>
</dbReference>
<protein>
    <recommendedName>
        <fullName evidence="8">Probable membrane transporter protein</fullName>
    </recommendedName>
</protein>
<evidence type="ECO:0000256" key="6">
    <source>
        <dbReference type="ARBA" id="ARBA00022989"/>
    </source>
</evidence>
<dbReference type="RefSeq" id="WP_070742829.1">
    <property type="nucleotide sequence ID" value="NZ_MDZA01000133.1"/>
</dbReference>
<sequence>METISVATIALLCFFTFLAGFIDAIVGGGGLIQLPALLLLLPGVPVATLLGTGKVASLAGTTAALRRYLTGPTAVPLRWRTVAVTALVAGGFALLGARAVSGLHKEAVRPLVLALLVLMAGYTLWRKDFGSTHAPRLHGRREVLVGVVLGAAIGFYDGFFGPGTGSLLLFAFVGLFGYDFLTASASAKFVNMATNVAGLAYFVYTKQVIYQVALPMAVCNVLGATLGIQVALRRGTGFVRVLFLVIVSTFILKLGWETFQLPSTAAQPAAQTPPPAVRTSAAGPGSQP</sequence>
<dbReference type="AlphaFoldDB" id="A0A1G1TI44"/>
<evidence type="ECO:0000256" key="9">
    <source>
        <dbReference type="SAM" id="MobiDB-lite"/>
    </source>
</evidence>
<evidence type="ECO:0000256" key="4">
    <source>
        <dbReference type="ARBA" id="ARBA00022475"/>
    </source>
</evidence>
<gene>
    <name evidence="10" type="ORF">BEN49_06460</name>
</gene>
<keyword evidence="5 8" id="KW-0812">Transmembrane</keyword>
<feature type="transmembrane region" description="Helical" evidence="8">
    <location>
        <begin position="77"/>
        <end position="95"/>
    </location>
</feature>
<feature type="transmembrane region" description="Helical" evidence="8">
    <location>
        <begin position="208"/>
        <end position="232"/>
    </location>
</feature>